<dbReference type="VEuPathDB" id="FungiDB:VP01_9789g1"/>
<keyword evidence="1" id="KW-0456">Lyase</keyword>
<dbReference type="AlphaFoldDB" id="A0A0L6U5T4"/>
<dbReference type="GO" id="GO:0016829">
    <property type="term" value="F:lyase activity"/>
    <property type="evidence" value="ECO:0007669"/>
    <property type="project" value="UniProtKB-KW"/>
</dbReference>
<name>A0A0L6U5T4_9BASI</name>
<evidence type="ECO:0000313" key="2">
    <source>
        <dbReference type="Proteomes" id="UP000037035"/>
    </source>
</evidence>
<accession>A0A0L6U5T4</accession>
<gene>
    <name evidence="1" type="ORF">VP01_9789g1</name>
</gene>
<dbReference type="Proteomes" id="UP000037035">
    <property type="component" value="Unassembled WGS sequence"/>
</dbReference>
<sequence length="80" mass="9149">PSNICCIFLPAPIQHCSCDNSFTECQRSKPTHQLIRLYYHLHCLCQALDLRVFELIFNKMMGDLISEAVANSFVLQLSMS</sequence>
<comment type="caution">
    <text evidence="1">The sequence shown here is derived from an EMBL/GenBank/DDBJ whole genome shotgun (WGS) entry which is preliminary data.</text>
</comment>
<organism evidence="1 2">
    <name type="scientific">Puccinia sorghi</name>
    <dbReference type="NCBI Taxonomy" id="27349"/>
    <lineage>
        <taxon>Eukaryota</taxon>
        <taxon>Fungi</taxon>
        <taxon>Dikarya</taxon>
        <taxon>Basidiomycota</taxon>
        <taxon>Pucciniomycotina</taxon>
        <taxon>Pucciniomycetes</taxon>
        <taxon>Pucciniales</taxon>
        <taxon>Pucciniaceae</taxon>
        <taxon>Puccinia</taxon>
    </lineage>
</organism>
<proteinExistence type="predicted"/>
<feature type="non-terminal residue" evidence="1">
    <location>
        <position position="1"/>
    </location>
</feature>
<dbReference type="EMBL" id="LAVV01015479">
    <property type="protein sequence ID" value="KNZ43863.1"/>
    <property type="molecule type" value="Genomic_DNA"/>
</dbReference>
<keyword evidence="2" id="KW-1185">Reference proteome</keyword>
<protein>
    <submittedName>
        <fullName evidence="1">Phenylalanine ammonia-lyase</fullName>
    </submittedName>
</protein>
<reference evidence="1 2" key="1">
    <citation type="submission" date="2015-08" db="EMBL/GenBank/DDBJ databases">
        <title>Next Generation Sequencing and Analysis of the Genome of Puccinia sorghi L Schw, the Causal Agent of Maize Common Rust.</title>
        <authorList>
            <person name="Rochi L."/>
            <person name="Burguener G."/>
            <person name="Darino M."/>
            <person name="Turjanski A."/>
            <person name="Kreff E."/>
            <person name="Dieguez M.J."/>
            <person name="Sacco F."/>
        </authorList>
    </citation>
    <scope>NUCLEOTIDE SEQUENCE [LARGE SCALE GENOMIC DNA]</scope>
    <source>
        <strain evidence="1 2">RO10H11247</strain>
    </source>
</reference>
<evidence type="ECO:0000313" key="1">
    <source>
        <dbReference type="EMBL" id="KNZ43863.1"/>
    </source>
</evidence>